<dbReference type="STRING" id="2025994.A0A2T3AI08"/>
<protein>
    <recommendedName>
        <fullName evidence="1">Heterokaryon incompatibility domain-containing protein</fullName>
    </recommendedName>
</protein>
<dbReference type="PANTHER" id="PTHR10622">
    <property type="entry name" value="HET DOMAIN-CONTAINING PROTEIN"/>
    <property type="match status" value="1"/>
</dbReference>
<dbReference type="OrthoDB" id="4791458at2759"/>
<feature type="domain" description="Heterokaryon incompatibility" evidence="1">
    <location>
        <begin position="23"/>
        <end position="112"/>
    </location>
</feature>
<evidence type="ECO:0000259" key="1">
    <source>
        <dbReference type="Pfam" id="PF06985"/>
    </source>
</evidence>
<accession>A0A2T3AI08</accession>
<dbReference type="InterPro" id="IPR009960">
    <property type="entry name" value="Fruit_body_lectin_fun"/>
</dbReference>
<dbReference type="PANTHER" id="PTHR10622:SF10">
    <property type="entry name" value="HET DOMAIN-CONTAINING PROTEIN"/>
    <property type="match status" value="1"/>
</dbReference>
<proteinExistence type="predicted"/>
<dbReference type="InParanoid" id="A0A2T3AI08"/>
<dbReference type="EMBL" id="KZ678386">
    <property type="protein sequence ID" value="PSR99070.1"/>
    <property type="molecule type" value="Genomic_DNA"/>
</dbReference>
<keyword evidence="3" id="KW-1185">Reference proteome</keyword>
<dbReference type="InterPro" id="IPR015926">
    <property type="entry name" value="Cytolysin/lectin"/>
</dbReference>
<dbReference type="Gene3D" id="2.60.270.20">
    <property type="entry name" value="Cytolysin/lectin"/>
    <property type="match status" value="1"/>
</dbReference>
<reference evidence="2 3" key="1">
    <citation type="journal article" date="2018" name="Mycol. Prog.">
        <title>Coniella lustricola, a new species from submerged detritus.</title>
        <authorList>
            <person name="Raudabaugh D.B."/>
            <person name="Iturriaga T."/>
            <person name="Carver A."/>
            <person name="Mondo S."/>
            <person name="Pangilinan J."/>
            <person name="Lipzen A."/>
            <person name="He G."/>
            <person name="Amirebrahimi M."/>
            <person name="Grigoriev I.V."/>
            <person name="Miller A.N."/>
        </authorList>
    </citation>
    <scope>NUCLEOTIDE SEQUENCE [LARGE SCALE GENOMIC DNA]</scope>
    <source>
        <strain evidence="2 3">B22-T-1</strain>
    </source>
</reference>
<dbReference type="SUPFAM" id="SSF63724">
    <property type="entry name" value="Cytolysin/lectin"/>
    <property type="match status" value="1"/>
</dbReference>
<dbReference type="Proteomes" id="UP000241462">
    <property type="component" value="Unassembled WGS sequence"/>
</dbReference>
<dbReference type="InterPro" id="IPR010730">
    <property type="entry name" value="HET"/>
</dbReference>
<evidence type="ECO:0000313" key="3">
    <source>
        <dbReference type="Proteomes" id="UP000241462"/>
    </source>
</evidence>
<dbReference type="Pfam" id="PF06985">
    <property type="entry name" value="HET"/>
    <property type="match status" value="1"/>
</dbReference>
<evidence type="ECO:0000313" key="2">
    <source>
        <dbReference type="EMBL" id="PSR99070.1"/>
    </source>
</evidence>
<sequence>MRLLNTATLEVEEFFEIDSVPAYVILSHVWGQGRDEVTFQEMQLSPRPASLVLRPGYQKIVNLCNRAAEKGFKWAWIDTCCIDKTNSTELTEALNSMFQWYRSAAICYTYLPDVTSVDDVVHSVWFTRGWTLQELLAPLWLIFFNSNWEAIGTKAGLAKQIQRRTRISPAVLVINSSREFSVAQIMSWAAGRKTTRVEDRAYSLLGLLGVTMPLIYGEGERAFARLQHEIIRTSNDHSIFTWIASKHDSGPFARSPDDFSHCQNIPLTKSSEYQQTNRGLRINLPIKDLKNSTYAGILDCQAGPDSRYFIRLRRSRSGERFYRTQCQLLESCTYDGSLSSDTIYITQPEPSIFNLDDWMPQSRRIEDYTIDVHFFSASRAGFQIVDKQTLDDKARWNNESTDKLSLYLSSSGKYGGLLFTHHTSKEQFSVTIGVHNWMCWLDIETDIQEDETLKDVVDCYYPAHTKKPLSRRSDSVWDGVDDMRKALSNSKFVHARIEHWMMNDEKRLVLQVSVA</sequence>
<dbReference type="AlphaFoldDB" id="A0A2T3AI08"/>
<dbReference type="Pfam" id="PF07367">
    <property type="entry name" value="FB_lectin"/>
    <property type="match status" value="1"/>
</dbReference>
<gene>
    <name evidence="2" type="ORF">BD289DRAFT_424525</name>
</gene>
<organism evidence="2 3">
    <name type="scientific">Coniella lustricola</name>
    <dbReference type="NCBI Taxonomy" id="2025994"/>
    <lineage>
        <taxon>Eukaryota</taxon>
        <taxon>Fungi</taxon>
        <taxon>Dikarya</taxon>
        <taxon>Ascomycota</taxon>
        <taxon>Pezizomycotina</taxon>
        <taxon>Sordariomycetes</taxon>
        <taxon>Sordariomycetidae</taxon>
        <taxon>Diaporthales</taxon>
        <taxon>Schizoparmaceae</taxon>
        <taxon>Coniella</taxon>
    </lineage>
</organism>
<name>A0A2T3AI08_9PEZI</name>